<evidence type="ECO:0000313" key="13">
    <source>
        <dbReference type="EMBL" id="KAH6887442.1"/>
    </source>
</evidence>
<dbReference type="PRINTS" id="PR00420">
    <property type="entry name" value="RNGMNOXGNASE"/>
</dbReference>
<feature type="transmembrane region" description="Helical" evidence="11">
    <location>
        <begin position="486"/>
        <end position="508"/>
    </location>
</feature>
<evidence type="ECO:0000256" key="4">
    <source>
        <dbReference type="ARBA" id="ARBA00022630"/>
    </source>
</evidence>
<feature type="non-terminal residue" evidence="13">
    <location>
        <position position="1"/>
    </location>
</feature>
<dbReference type="PANTHER" id="PTHR47356:SF2">
    <property type="entry name" value="FAD-BINDING DOMAIN-CONTAINING PROTEIN-RELATED"/>
    <property type="match status" value="1"/>
</dbReference>
<evidence type="ECO:0000256" key="3">
    <source>
        <dbReference type="ARBA" id="ARBA00007992"/>
    </source>
</evidence>
<comment type="similarity">
    <text evidence="3">Belongs to the paxM FAD-dependent monooxygenase family.</text>
</comment>
<feature type="transmembrane region" description="Helical" evidence="11">
    <location>
        <begin position="7"/>
        <end position="25"/>
    </location>
</feature>
<dbReference type="InterPro" id="IPR036188">
    <property type="entry name" value="FAD/NAD-bd_sf"/>
</dbReference>
<feature type="transmembrane region" description="Helical" evidence="11">
    <location>
        <begin position="455"/>
        <end position="474"/>
    </location>
</feature>
<dbReference type="GO" id="GO:0016020">
    <property type="term" value="C:membrane"/>
    <property type="evidence" value="ECO:0007669"/>
    <property type="project" value="UniProtKB-SubCell"/>
</dbReference>
<feature type="transmembrane region" description="Helical" evidence="11">
    <location>
        <begin position="567"/>
        <end position="589"/>
    </location>
</feature>
<sequence>MALSSEFKVIIAGGGIAGLTLAILLEKFHIDYLILEARDDIAPPAGASIGMMPNGLLILDQLGCYDAVRAVARSGELDDLHIRDSDGKSMAFTDHFAEHLEKRHGYAMLFFDRQWLLQVLYDKIQHKDRIVLKSQVKKVDCSGSGVQVSTQDGHVYRGAMVVGADGIHSAVRKEMVRIAGGTKPGYFPVGEEDLVPCYYQCSFGIAVDVANWPKHEQSFTTGDHKAFLVTSGPKGRVYWFLFVKLPETKHGKDIPRYTEEDEALFMKKHHALPIRENLTFGQLYAKRITSTLTPLHQVVFEKWFFNRMLLIGDSAHKPNPISGMGANGAMESVAEFVNALLEKRDERKNGLSGLSTGDINAICHKMQSVRHDRAKLTVSASEKMQALLAFEKPKISFLVWRVFGPLAGDDSPLRILGGRTLGGSRVKALPVPFRPRAVPYHHELPAKPISNGRAMLFRLGYAVVMGFLFWVSLSSHQGHYTIESDLASALPLVYLLSQSISPLLIYTIEGHRAGNEGTPSSLTFPYTVGLQVLGICRALPLLALLTASLPFDAPAGRFVSHDVGKSLVPALTCGYIFPTLFMLASSAISGGVYESTGLLQMVPLFLPISMAAFSSVFKWCQRKIQKSYLDRYSASDVPVLQFAYGFAFAIQATAHLSTLSYYLYFHPEMCDAILLGLSPPIESGMGLQLLSCFPRSDVTLTIATITVYSLYAVWDLRRSGYMTTRDTIMASLCVTLGQVTVGPGATWAGLWSYREGVISGLSSA</sequence>
<dbReference type="OrthoDB" id="16820at2759"/>
<evidence type="ECO:0000256" key="5">
    <source>
        <dbReference type="ARBA" id="ARBA00022692"/>
    </source>
</evidence>
<comment type="cofactor">
    <cofactor evidence="1">
        <name>FAD</name>
        <dbReference type="ChEBI" id="CHEBI:57692"/>
    </cofactor>
</comment>
<keyword evidence="10 11" id="KW-0472">Membrane</keyword>
<dbReference type="Pfam" id="PF01494">
    <property type="entry name" value="FAD_binding_3"/>
    <property type="match status" value="1"/>
</dbReference>
<evidence type="ECO:0000256" key="7">
    <source>
        <dbReference type="ARBA" id="ARBA00022989"/>
    </source>
</evidence>
<feature type="transmembrane region" description="Helical" evidence="11">
    <location>
        <begin position="601"/>
        <end position="621"/>
    </location>
</feature>
<evidence type="ECO:0000256" key="8">
    <source>
        <dbReference type="ARBA" id="ARBA00023002"/>
    </source>
</evidence>
<dbReference type="GO" id="GO:0004497">
    <property type="term" value="F:monooxygenase activity"/>
    <property type="evidence" value="ECO:0007669"/>
    <property type="project" value="UniProtKB-KW"/>
</dbReference>
<keyword evidence="7 11" id="KW-1133">Transmembrane helix</keyword>
<feature type="transmembrane region" description="Helical" evidence="11">
    <location>
        <begin position="728"/>
        <end position="753"/>
    </location>
</feature>
<dbReference type="InterPro" id="IPR002938">
    <property type="entry name" value="FAD-bd"/>
</dbReference>
<feature type="transmembrane region" description="Helical" evidence="11">
    <location>
        <begin position="698"/>
        <end position="716"/>
    </location>
</feature>
<keyword evidence="9" id="KW-0503">Monooxygenase</keyword>
<dbReference type="Gene3D" id="3.50.50.60">
    <property type="entry name" value="FAD/NAD(P)-binding domain"/>
    <property type="match status" value="1"/>
</dbReference>
<dbReference type="SUPFAM" id="SSF51905">
    <property type="entry name" value="FAD/NAD(P)-binding domain"/>
    <property type="match status" value="1"/>
</dbReference>
<dbReference type="PANTHER" id="PTHR47356">
    <property type="entry name" value="FAD-DEPENDENT MONOOXYGENASE ASQG-RELATED"/>
    <property type="match status" value="1"/>
</dbReference>
<evidence type="ECO:0000256" key="2">
    <source>
        <dbReference type="ARBA" id="ARBA00004370"/>
    </source>
</evidence>
<organism evidence="13 14">
    <name type="scientific">Thelonectria olida</name>
    <dbReference type="NCBI Taxonomy" id="1576542"/>
    <lineage>
        <taxon>Eukaryota</taxon>
        <taxon>Fungi</taxon>
        <taxon>Dikarya</taxon>
        <taxon>Ascomycota</taxon>
        <taxon>Pezizomycotina</taxon>
        <taxon>Sordariomycetes</taxon>
        <taxon>Hypocreomycetidae</taxon>
        <taxon>Hypocreales</taxon>
        <taxon>Nectriaceae</taxon>
        <taxon>Thelonectria</taxon>
    </lineage>
</organism>
<dbReference type="GO" id="GO:0071949">
    <property type="term" value="F:FAD binding"/>
    <property type="evidence" value="ECO:0007669"/>
    <property type="project" value="InterPro"/>
</dbReference>
<keyword evidence="14" id="KW-1185">Reference proteome</keyword>
<evidence type="ECO:0000256" key="11">
    <source>
        <dbReference type="SAM" id="Phobius"/>
    </source>
</evidence>
<dbReference type="EMBL" id="JAGPYM010000014">
    <property type="protein sequence ID" value="KAH6887442.1"/>
    <property type="molecule type" value="Genomic_DNA"/>
</dbReference>
<protein>
    <submittedName>
        <fullName evidence="13">FAD binding domain protein</fullName>
    </submittedName>
</protein>
<evidence type="ECO:0000256" key="6">
    <source>
        <dbReference type="ARBA" id="ARBA00022827"/>
    </source>
</evidence>
<dbReference type="Proteomes" id="UP000777438">
    <property type="component" value="Unassembled WGS sequence"/>
</dbReference>
<dbReference type="InterPro" id="IPR050562">
    <property type="entry name" value="FAD_mOase_fung"/>
</dbReference>
<reference evidence="13 14" key="1">
    <citation type="journal article" date="2021" name="Nat. Commun.">
        <title>Genetic determinants of endophytism in the Arabidopsis root mycobiome.</title>
        <authorList>
            <person name="Mesny F."/>
            <person name="Miyauchi S."/>
            <person name="Thiergart T."/>
            <person name="Pickel B."/>
            <person name="Atanasova L."/>
            <person name="Karlsson M."/>
            <person name="Huettel B."/>
            <person name="Barry K.W."/>
            <person name="Haridas S."/>
            <person name="Chen C."/>
            <person name="Bauer D."/>
            <person name="Andreopoulos W."/>
            <person name="Pangilinan J."/>
            <person name="LaButti K."/>
            <person name="Riley R."/>
            <person name="Lipzen A."/>
            <person name="Clum A."/>
            <person name="Drula E."/>
            <person name="Henrissat B."/>
            <person name="Kohler A."/>
            <person name="Grigoriev I.V."/>
            <person name="Martin F.M."/>
            <person name="Hacquard S."/>
        </authorList>
    </citation>
    <scope>NUCLEOTIDE SEQUENCE [LARGE SCALE GENOMIC DNA]</scope>
    <source>
        <strain evidence="13 14">MPI-CAGE-CH-0241</strain>
    </source>
</reference>
<evidence type="ECO:0000256" key="10">
    <source>
        <dbReference type="ARBA" id="ARBA00023136"/>
    </source>
</evidence>
<evidence type="ECO:0000313" key="14">
    <source>
        <dbReference type="Proteomes" id="UP000777438"/>
    </source>
</evidence>
<keyword evidence="8" id="KW-0560">Oxidoreductase</keyword>
<name>A0A9P9ANQ4_9HYPO</name>
<comment type="subcellular location">
    <subcellularLocation>
        <location evidence="2">Membrane</location>
    </subcellularLocation>
</comment>
<feature type="transmembrane region" description="Helical" evidence="11">
    <location>
        <begin position="528"/>
        <end position="547"/>
    </location>
</feature>
<evidence type="ECO:0000259" key="12">
    <source>
        <dbReference type="Pfam" id="PF01494"/>
    </source>
</evidence>
<dbReference type="AlphaFoldDB" id="A0A9P9ANQ4"/>
<evidence type="ECO:0000256" key="1">
    <source>
        <dbReference type="ARBA" id="ARBA00001974"/>
    </source>
</evidence>
<keyword evidence="4" id="KW-0285">Flavoprotein</keyword>
<proteinExistence type="inferred from homology"/>
<comment type="caution">
    <text evidence="13">The sequence shown here is derived from an EMBL/GenBank/DDBJ whole genome shotgun (WGS) entry which is preliminary data.</text>
</comment>
<keyword evidence="5 11" id="KW-0812">Transmembrane</keyword>
<gene>
    <name evidence="13" type="ORF">B0T10DRAFT_442468</name>
</gene>
<feature type="transmembrane region" description="Helical" evidence="11">
    <location>
        <begin position="642"/>
        <end position="664"/>
    </location>
</feature>
<feature type="domain" description="FAD-binding" evidence="12">
    <location>
        <begin position="7"/>
        <end position="342"/>
    </location>
</feature>
<keyword evidence="6" id="KW-0274">FAD</keyword>
<accession>A0A9P9ANQ4</accession>
<evidence type="ECO:0000256" key="9">
    <source>
        <dbReference type="ARBA" id="ARBA00023033"/>
    </source>
</evidence>